<sequence length="579" mass="63575">MTRSAVNLDQTPLPGPTRYDALGWVFVLGGLALSAVLSVFSDGIYMNDDATHYMIARDGWGDLSILLHRWGRVGYTVPTSPVAYWFGFGGCRLFSGVQTALIALLAWRTARRLIGPGLLAALAALCVWLQPLTFRLSLTTLTETTGAFYMMLAIFLYLRGNRLFACVAFSALFLARDETMALAPLVGVALIMDAYRQAGGRWRTALAARWMWGGFALLAAGPVLYVLASIPVDLPPHGDPLAIFTRRYTIEFGTGPLYWMAARWSEQATPLILSLGLLGLGLLIRSLWRRERLCRQAGSVCGAWLLPAWTLGYLALHSVLFNRGLFAHGGAGRLMVPLTGLLGVQAAIGLRGVLADRRGRIILAFAALLAGTICLPLVTFAYLVDFLSSPLRNGLLVGLLGAVALTGLLMWRKQRVLRRVAIMGLLPIAAALMLGQFQIYCRPLSLDNPVDPMDKPLGQAARFVRQADLDGRTLIAKHPLIALLLPETQMPLPETQLRVGEKGAIQLWQESPAGTLFFWDSKNCTWPDLIERKSSQELRDMLDSQAAVRAHFITDDYIPGKKCEVIIFEKLPPPPPTER</sequence>
<feature type="transmembrane region" description="Helical" evidence="1">
    <location>
        <begin position="361"/>
        <end position="384"/>
    </location>
</feature>
<keyword evidence="1" id="KW-0812">Transmembrane</keyword>
<feature type="transmembrane region" description="Helical" evidence="1">
    <location>
        <begin position="390"/>
        <end position="411"/>
    </location>
</feature>
<feature type="transmembrane region" description="Helical" evidence="1">
    <location>
        <begin position="300"/>
        <end position="322"/>
    </location>
</feature>
<proteinExistence type="predicted"/>
<dbReference type="AlphaFoldDB" id="A0A0F9VHM7"/>
<feature type="transmembrane region" description="Helical" evidence="1">
    <location>
        <begin position="334"/>
        <end position="354"/>
    </location>
</feature>
<accession>A0A0F9VHM7</accession>
<evidence type="ECO:0008006" key="3">
    <source>
        <dbReference type="Google" id="ProtNLM"/>
    </source>
</evidence>
<gene>
    <name evidence="2" type="ORF">LCGC14_0095070</name>
</gene>
<feature type="transmembrane region" description="Helical" evidence="1">
    <location>
        <begin position="21"/>
        <end position="40"/>
    </location>
</feature>
<evidence type="ECO:0000256" key="1">
    <source>
        <dbReference type="SAM" id="Phobius"/>
    </source>
</evidence>
<keyword evidence="1" id="KW-1133">Transmembrane helix</keyword>
<keyword evidence="1" id="KW-0472">Membrane</keyword>
<comment type="caution">
    <text evidence="2">The sequence shown here is derived from an EMBL/GenBank/DDBJ whole genome shotgun (WGS) entry which is preliminary data.</text>
</comment>
<feature type="transmembrane region" description="Helical" evidence="1">
    <location>
        <begin position="420"/>
        <end position="440"/>
    </location>
</feature>
<organism evidence="2">
    <name type="scientific">marine sediment metagenome</name>
    <dbReference type="NCBI Taxonomy" id="412755"/>
    <lineage>
        <taxon>unclassified sequences</taxon>
        <taxon>metagenomes</taxon>
        <taxon>ecological metagenomes</taxon>
    </lineage>
</organism>
<protein>
    <recommendedName>
        <fullName evidence="3">Glycosyltransferase RgtA/B/C/D-like domain-containing protein</fullName>
    </recommendedName>
</protein>
<name>A0A0F9VHM7_9ZZZZ</name>
<feature type="transmembrane region" description="Helical" evidence="1">
    <location>
        <begin position="146"/>
        <end position="175"/>
    </location>
</feature>
<feature type="transmembrane region" description="Helical" evidence="1">
    <location>
        <begin position="210"/>
        <end position="230"/>
    </location>
</feature>
<feature type="transmembrane region" description="Helical" evidence="1">
    <location>
        <begin position="268"/>
        <end position="288"/>
    </location>
</feature>
<feature type="transmembrane region" description="Helical" evidence="1">
    <location>
        <begin position="82"/>
        <end position="106"/>
    </location>
</feature>
<reference evidence="2" key="1">
    <citation type="journal article" date="2015" name="Nature">
        <title>Complex archaea that bridge the gap between prokaryotes and eukaryotes.</title>
        <authorList>
            <person name="Spang A."/>
            <person name="Saw J.H."/>
            <person name="Jorgensen S.L."/>
            <person name="Zaremba-Niedzwiedzka K."/>
            <person name="Martijn J."/>
            <person name="Lind A.E."/>
            <person name="van Eijk R."/>
            <person name="Schleper C."/>
            <person name="Guy L."/>
            <person name="Ettema T.J."/>
        </authorList>
    </citation>
    <scope>NUCLEOTIDE SEQUENCE</scope>
</reference>
<feature type="transmembrane region" description="Helical" evidence="1">
    <location>
        <begin position="113"/>
        <end position="134"/>
    </location>
</feature>
<dbReference type="EMBL" id="LAZR01000026">
    <property type="protein sequence ID" value="KKO03580.1"/>
    <property type="molecule type" value="Genomic_DNA"/>
</dbReference>
<evidence type="ECO:0000313" key="2">
    <source>
        <dbReference type="EMBL" id="KKO03580.1"/>
    </source>
</evidence>